<accession>A0AAJ1EXL4</accession>
<dbReference type="Proteomes" id="UP001297581">
    <property type="component" value="Unassembled WGS sequence"/>
</dbReference>
<dbReference type="PANTHER" id="PTHR42912:SF93">
    <property type="entry name" value="N6-ADENOSINE-METHYLTRANSFERASE TMT1A"/>
    <property type="match status" value="1"/>
</dbReference>
<dbReference type="InterPro" id="IPR029063">
    <property type="entry name" value="SAM-dependent_MTases_sf"/>
</dbReference>
<dbReference type="CDD" id="cd02440">
    <property type="entry name" value="AdoMet_MTases"/>
    <property type="match status" value="1"/>
</dbReference>
<dbReference type="EMBL" id="JAKUDL010000002">
    <property type="protein sequence ID" value="MCH4294124.1"/>
    <property type="molecule type" value="Genomic_DNA"/>
</dbReference>
<organism evidence="2 3">
    <name type="scientific">Shewanella zhuhaiensis</name>
    <dbReference type="NCBI Taxonomy" id="2919576"/>
    <lineage>
        <taxon>Bacteria</taxon>
        <taxon>Pseudomonadati</taxon>
        <taxon>Pseudomonadota</taxon>
        <taxon>Gammaproteobacteria</taxon>
        <taxon>Alteromonadales</taxon>
        <taxon>Shewanellaceae</taxon>
        <taxon>Shewanella</taxon>
    </lineage>
</organism>
<feature type="domain" description="Methyltransferase type 11" evidence="1">
    <location>
        <begin position="43"/>
        <end position="139"/>
    </location>
</feature>
<dbReference type="PANTHER" id="PTHR42912">
    <property type="entry name" value="METHYLTRANSFERASE"/>
    <property type="match status" value="1"/>
</dbReference>
<dbReference type="SUPFAM" id="SSF53335">
    <property type="entry name" value="S-adenosyl-L-methionine-dependent methyltransferases"/>
    <property type="match status" value="1"/>
</dbReference>
<name>A0AAJ1EXL4_9GAMM</name>
<dbReference type="RefSeq" id="WP_240590529.1">
    <property type="nucleotide sequence ID" value="NZ_JAKUDL010000002.1"/>
</dbReference>
<protein>
    <submittedName>
        <fullName evidence="2">Class I SAM-dependent methyltransferase</fullName>
    </submittedName>
</protein>
<dbReference type="Pfam" id="PF08241">
    <property type="entry name" value="Methyltransf_11"/>
    <property type="match status" value="1"/>
</dbReference>
<dbReference type="AlphaFoldDB" id="A0AAJ1EXL4"/>
<dbReference type="InterPro" id="IPR050508">
    <property type="entry name" value="Methyltransf_Superfamily"/>
</dbReference>
<keyword evidence="3" id="KW-1185">Reference proteome</keyword>
<evidence type="ECO:0000313" key="3">
    <source>
        <dbReference type="Proteomes" id="UP001297581"/>
    </source>
</evidence>
<keyword evidence="2" id="KW-0808">Transferase</keyword>
<proteinExistence type="predicted"/>
<dbReference type="InterPro" id="IPR013216">
    <property type="entry name" value="Methyltransf_11"/>
</dbReference>
<dbReference type="GO" id="GO:0032259">
    <property type="term" value="P:methylation"/>
    <property type="evidence" value="ECO:0007669"/>
    <property type="project" value="UniProtKB-KW"/>
</dbReference>
<comment type="caution">
    <text evidence="2">The sequence shown here is derived from an EMBL/GenBank/DDBJ whole genome shotgun (WGS) entry which is preliminary data.</text>
</comment>
<sequence length="198" mass="22147">MKLNQTERAVVTSKGRAWLQTSVEARLLLSLFRQGLPVVDDALEIGCGGGLGMQFLKGRLGAQNVTAMDLDAQMLAISAARWQQAPWAHFTEADACNMPFADRRFDLVAEFAVFHHIPRWQDALAEVARVLRPGGQFLFWDLYRAAICNPISRRLFEHPMENRFNHQEFLGVIRELGLSAVSARELPGLAGMGLFIKP</sequence>
<dbReference type="GO" id="GO:0008757">
    <property type="term" value="F:S-adenosylmethionine-dependent methyltransferase activity"/>
    <property type="evidence" value="ECO:0007669"/>
    <property type="project" value="InterPro"/>
</dbReference>
<evidence type="ECO:0000313" key="2">
    <source>
        <dbReference type="EMBL" id="MCH4294124.1"/>
    </source>
</evidence>
<dbReference type="Gene3D" id="3.40.50.150">
    <property type="entry name" value="Vaccinia Virus protein VP39"/>
    <property type="match status" value="1"/>
</dbReference>
<reference evidence="2 3" key="1">
    <citation type="submission" date="2022-02" db="EMBL/GenBank/DDBJ databases">
        <title>The genome sequence of Shewanella sp. 3B26.</title>
        <authorList>
            <person name="Du J."/>
        </authorList>
    </citation>
    <scope>NUCLEOTIDE SEQUENCE [LARGE SCALE GENOMIC DNA]</scope>
    <source>
        <strain evidence="2 3">3B26</strain>
    </source>
</reference>
<gene>
    <name evidence="2" type="ORF">MJ923_07385</name>
</gene>
<evidence type="ECO:0000259" key="1">
    <source>
        <dbReference type="Pfam" id="PF08241"/>
    </source>
</evidence>
<keyword evidence="2" id="KW-0489">Methyltransferase</keyword>